<dbReference type="SUPFAM" id="SSF46689">
    <property type="entry name" value="Homeodomain-like"/>
    <property type="match status" value="1"/>
</dbReference>
<dbReference type="PANTHER" id="PTHR30055:SF234">
    <property type="entry name" value="HTH-TYPE TRANSCRIPTIONAL REGULATOR BETI"/>
    <property type="match status" value="1"/>
</dbReference>
<keyword evidence="1" id="KW-0805">Transcription regulation</keyword>
<dbReference type="eggNOG" id="COG1309">
    <property type="taxonomic scope" value="Bacteria"/>
</dbReference>
<dbReference type="GO" id="GO:0000976">
    <property type="term" value="F:transcription cis-regulatory region binding"/>
    <property type="evidence" value="ECO:0007669"/>
    <property type="project" value="TreeGrafter"/>
</dbReference>
<evidence type="ECO:0000259" key="5">
    <source>
        <dbReference type="PROSITE" id="PS50977"/>
    </source>
</evidence>
<dbReference type="Proteomes" id="UP000006377">
    <property type="component" value="Chromosome"/>
</dbReference>
<dbReference type="PRINTS" id="PR00455">
    <property type="entry name" value="HTHTETR"/>
</dbReference>
<dbReference type="HOGENOM" id="CLU_069356_46_0_5"/>
<dbReference type="InterPro" id="IPR050109">
    <property type="entry name" value="HTH-type_TetR-like_transc_reg"/>
</dbReference>
<reference evidence="6 7" key="1">
    <citation type="journal article" date="2011" name="Stand. Genomic Sci.">
        <title>Complete genome sequence of Parvibaculum lavamentivorans type strain (DS-1(T)).</title>
        <authorList>
            <person name="Schleheck D."/>
            <person name="Weiss M."/>
            <person name="Pitluck S."/>
            <person name="Bruce D."/>
            <person name="Land M.L."/>
            <person name="Han S."/>
            <person name="Saunders E."/>
            <person name="Tapia R."/>
            <person name="Detter C."/>
            <person name="Brettin T."/>
            <person name="Han J."/>
            <person name="Woyke T."/>
            <person name="Goodwin L."/>
            <person name="Pennacchio L."/>
            <person name="Nolan M."/>
            <person name="Cook A.M."/>
            <person name="Kjelleberg S."/>
            <person name="Thomas T."/>
        </authorList>
    </citation>
    <scope>NUCLEOTIDE SEQUENCE [LARGE SCALE GENOMIC DNA]</scope>
    <source>
        <strain evidence="7">DS-1 / DSM 13023 / NCIMB 13966</strain>
    </source>
</reference>
<accession>A7HS18</accession>
<dbReference type="PANTHER" id="PTHR30055">
    <property type="entry name" value="HTH-TYPE TRANSCRIPTIONAL REGULATOR RUTR"/>
    <property type="match status" value="1"/>
</dbReference>
<proteinExistence type="predicted"/>
<name>A7HS18_PARL1</name>
<gene>
    <name evidence="6" type="ordered locus">Plav_1079</name>
</gene>
<dbReference type="Pfam" id="PF00440">
    <property type="entry name" value="TetR_N"/>
    <property type="match status" value="1"/>
</dbReference>
<keyword evidence="3" id="KW-0804">Transcription</keyword>
<evidence type="ECO:0000256" key="4">
    <source>
        <dbReference type="PROSITE-ProRule" id="PRU00335"/>
    </source>
</evidence>
<evidence type="ECO:0000256" key="2">
    <source>
        <dbReference type="ARBA" id="ARBA00023125"/>
    </source>
</evidence>
<dbReference type="InterPro" id="IPR041669">
    <property type="entry name" value="TetR_C_15"/>
</dbReference>
<keyword evidence="2 4" id="KW-0238">DNA-binding</keyword>
<dbReference type="OrthoDB" id="9808189at2"/>
<dbReference type="PROSITE" id="PS50977">
    <property type="entry name" value="HTH_TETR_2"/>
    <property type="match status" value="1"/>
</dbReference>
<evidence type="ECO:0000313" key="7">
    <source>
        <dbReference type="Proteomes" id="UP000006377"/>
    </source>
</evidence>
<dbReference type="InterPro" id="IPR001647">
    <property type="entry name" value="HTH_TetR"/>
</dbReference>
<dbReference type="Pfam" id="PF17918">
    <property type="entry name" value="TetR_C_15"/>
    <property type="match status" value="1"/>
</dbReference>
<dbReference type="STRING" id="402881.Plav_1079"/>
<feature type="DNA-binding region" description="H-T-H motif" evidence="4">
    <location>
        <begin position="42"/>
        <end position="61"/>
    </location>
</feature>
<evidence type="ECO:0000256" key="1">
    <source>
        <dbReference type="ARBA" id="ARBA00023015"/>
    </source>
</evidence>
<dbReference type="SUPFAM" id="SSF48498">
    <property type="entry name" value="Tetracyclin repressor-like, C-terminal domain"/>
    <property type="match status" value="1"/>
</dbReference>
<sequence>MASGSTKKRVRKPVQRRSEATVDTILEAAAQIFRTHGATGATTNRIAERAGVSIGSLYQYFPNKESLLVALMERHIGSSLALLGDVLQAKEGATPKECVHAAVNCVLDIHMEDPELHRVIFEEAPRPPHVYKKFEEGERLMRGALERMLGTFPRSTCRDPKRSAYMSLAMVESMVHRYVTARDKPMLPQAFAAHLTEVVMREMALSSPPSAGSAR</sequence>
<dbReference type="InterPro" id="IPR036271">
    <property type="entry name" value="Tet_transcr_reg_TetR-rel_C_sf"/>
</dbReference>
<keyword evidence="7" id="KW-1185">Reference proteome</keyword>
<evidence type="ECO:0000313" key="6">
    <source>
        <dbReference type="EMBL" id="ABS62701.1"/>
    </source>
</evidence>
<dbReference type="AlphaFoldDB" id="A7HS18"/>
<feature type="domain" description="HTH tetR-type" evidence="5">
    <location>
        <begin position="19"/>
        <end position="79"/>
    </location>
</feature>
<dbReference type="RefSeq" id="WP_012109957.1">
    <property type="nucleotide sequence ID" value="NC_009719.1"/>
</dbReference>
<dbReference type="InterPro" id="IPR009057">
    <property type="entry name" value="Homeodomain-like_sf"/>
</dbReference>
<dbReference type="EMBL" id="CP000774">
    <property type="protein sequence ID" value="ABS62701.1"/>
    <property type="molecule type" value="Genomic_DNA"/>
</dbReference>
<protein>
    <submittedName>
        <fullName evidence="6">Transcriptional regulator, TetR family</fullName>
    </submittedName>
</protein>
<dbReference type="Gene3D" id="1.10.357.10">
    <property type="entry name" value="Tetracycline Repressor, domain 2"/>
    <property type="match status" value="1"/>
</dbReference>
<dbReference type="KEGG" id="pla:Plav_1079"/>
<evidence type="ECO:0000256" key="3">
    <source>
        <dbReference type="ARBA" id="ARBA00023163"/>
    </source>
</evidence>
<organism evidence="6 7">
    <name type="scientific">Parvibaculum lavamentivorans (strain DS-1 / DSM 13023 / NCIMB 13966)</name>
    <dbReference type="NCBI Taxonomy" id="402881"/>
    <lineage>
        <taxon>Bacteria</taxon>
        <taxon>Pseudomonadati</taxon>
        <taxon>Pseudomonadota</taxon>
        <taxon>Alphaproteobacteria</taxon>
        <taxon>Hyphomicrobiales</taxon>
        <taxon>Parvibaculaceae</taxon>
        <taxon>Parvibaculum</taxon>
    </lineage>
</organism>
<dbReference type="GO" id="GO:0003700">
    <property type="term" value="F:DNA-binding transcription factor activity"/>
    <property type="evidence" value="ECO:0007669"/>
    <property type="project" value="TreeGrafter"/>
</dbReference>